<evidence type="ECO:0000313" key="4">
    <source>
        <dbReference type="Proteomes" id="UP000256645"/>
    </source>
</evidence>
<organism evidence="3 4">
    <name type="scientific">Coleophoma cylindrospora</name>
    <dbReference type="NCBI Taxonomy" id="1849047"/>
    <lineage>
        <taxon>Eukaryota</taxon>
        <taxon>Fungi</taxon>
        <taxon>Dikarya</taxon>
        <taxon>Ascomycota</taxon>
        <taxon>Pezizomycotina</taxon>
        <taxon>Leotiomycetes</taxon>
        <taxon>Helotiales</taxon>
        <taxon>Dermateaceae</taxon>
        <taxon>Coleophoma</taxon>
    </lineage>
</organism>
<dbReference type="PANTHER" id="PTHR43313:SF1">
    <property type="entry name" value="3BETA-HYDROXYSTEROID DEHYDROGENASE DHS-16"/>
    <property type="match status" value="1"/>
</dbReference>
<dbReference type="EMBL" id="PDLM01000003">
    <property type="protein sequence ID" value="RDW82660.1"/>
    <property type="molecule type" value="Genomic_DNA"/>
</dbReference>
<dbReference type="Proteomes" id="UP000256645">
    <property type="component" value="Unassembled WGS sequence"/>
</dbReference>
<feature type="compositionally biased region" description="Low complexity" evidence="1">
    <location>
        <begin position="454"/>
        <end position="467"/>
    </location>
</feature>
<proteinExistence type="predicted"/>
<keyword evidence="2" id="KW-1133">Transmembrane helix</keyword>
<evidence type="ECO:0008006" key="5">
    <source>
        <dbReference type="Google" id="ProtNLM"/>
    </source>
</evidence>
<dbReference type="AlphaFoldDB" id="A0A3D8S8U4"/>
<feature type="compositionally biased region" description="Basic and acidic residues" evidence="1">
    <location>
        <begin position="470"/>
        <end position="482"/>
    </location>
</feature>
<dbReference type="SUPFAM" id="SSF51735">
    <property type="entry name" value="NAD(P)-binding Rossmann-fold domains"/>
    <property type="match status" value="1"/>
</dbReference>
<protein>
    <recommendedName>
        <fullName evidence="5">DUF1776-domain-containing protein</fullName>
    </recommendedName>
</protein>
<dbReference type="STRING" id="1849047.A0A3D8S8U4"/>
<feature type="transmembrane region" description="Helical" evidence="2">
    <location>
        <begin position="90"/>
        <end position="107"/>
    </location>
</feature>
<dbReference type="Pfam" id="PF08643">
    <property type="entry name" value="DUF1776"/>
    <property type="match status" value="1"/>
</dbReference>
<dbReference type="PANTHER" id="PTHR43313">
    <property type="entry name" value="SHORT-CHAIN DEHYDROGENASE/REDUCTASE FAMILY 9C"/>
    <property type="match status" value="1"/>
</dbReference>
<gene>
    <name evidence="3" type="ORF">BP6252_03772</name>
</gene>
<dbReference type="InterPro" id="IPR036291">
    <property type="entry name" value="NAD(P)-bd_dom_sf"/>
</dbReference>
<feature type="region of interest" description="Disordered" evidence="1">
    <location>
        <begin position="439"/>
        <end position="482"/>
    </location>
</feature>
<evidence type="ECO:0000313" key="3">
    <source>
        <dbReference type="EMBL" id="RDW82660.1"/>
    </source>
</evidence>
<name>A0A3D8S8U4_9HELO</name>
<comment type="caution">
    <text evidence="3">The sequence shown here is derived from an EMBL/GenBank/DDBJ whole genome shotgun (WGS) entry which is preliminary data.</text>
</comment>
<keyword evidence="4" id="KW-1185">Reference proteome</keyword>
<accession>A0A3D8S8U4</accession>
<dbReference type="Gene3D" id="3.40.50.720">
    <property type="entry name" value="NAD(P)-binding Rossmann-like Domain"/>
    <property type="match status" value="1"/>
</dbReference>
<reference evidence="3 4" key="1">
    <citation type="journal article" date="2018" name="IMA Fungus">
        <title>IMA Genome-F 9: Draft genome sequence of Annulohypoxylon stygium, Aspergillus mulundensis, Berkeleyomyces basicola (syn. Thielaviopsis basicola), Ceratocystis smalleyi, two Cercospora beticola strains, Coleophoma cylindrospora, Fusarium fracticaudum, Phialophora cf. hyalina, and Morchella septimelata.</title>
        <authorList>
            <person name="Wingfield B.D."/>
            <person name="Bills G.F."/>
            <person name="Dong Y."/>
            <person name="Huang W."/>
            <person name="Nel W.J."/>
            <person name="Swalarsk-Parry B.S."/>
            <person name="Vaghefi N."/>
            <person name="Wilken P.M."/>
            <person name="An Z."/>
            <person name="de Beer Z.W."/>
            <person name="De Vos L."/>
            <person name="Chen L."/>
            <person name="Duong T.A."/>
            <person name="Gao Y."/>
            <person name="Hammerbacher A."/>
            <person name="Kikkert J.R."/>
            <person name="Li Y."/>
            <person name="Li H."/>
            <person name="Li K."/>
            <person name="Li Q."/>
            <person name="Liu X."/>
            <person name="Ma X."/>
            <person name="Naidoo K."/>
            <person name="Pethybridge S.J."/>
            <person name="Sun J."/>
            <person name="Steenkamp E.T."/>
            <person name="van der Nest M.A."/>
            <person name="van Wyk S."/>
            <person name="Wingfield M.J."/>
            <person name="Xiong C."/>
            <person name="Yue Q."/>
            <person name="Zhang X."/>
        </authorList>
    </citation>
    <scope>NUCLEOTIDE SEQUENCE [LARGE SCALE GENOMIC DNA]</scope>
    <source>
        <strain evidence="3 4">BP6252</strain>
    </source>
</reference>
<dbReference type="OrthoDB" id="5308060at2759"/>
<keyword evidence="2" id="KW-0812">Transmembrane</keyword>
<keyword evidence="2" id="KW-0472">Membrane</keyword>
<evidence type="ECO:0000256" key="2">
    <source>
        <dbReference type="SAM" id="Phobius"/>
    </source>
</evidence>
<evidence type="ECO:0000256" key="1">
    <source>
        <dbReference type="SAM" id="MobiDB-lite"/>
    </source>
</evidence>
<dbReference type="InterPro" id="IPR013952">
    <property type="entry name" value="DUF1776_fun"/>
</dbReference>
<sequence>MSADDQAFLDVLSSVPNDIRRYSNDVADYVDKHIEKAAGVLREALSSAQWIPESARPSPPPAPKPLLKSTMMPGTSMYMQVHSWVMRHKIWTTVIVFAVGGVTYHIIKRNRKHKKRRARRAGNGARLEVVVVAGSPSEPLTRSISLDLERRGFIVYVVCNTIEEEMQVQNESRSDIRPLMINIVDPSSAHASIDRFLIHLQTPHAAFQGARPHHLALRSLIIIPSLTYPSSPIATLSPSTLSDLLNTRLLNPILTIQTFLPLLTTPAASHSHSTPAKPSVLLLTPSIIPSLSPAFHSTESTIISGLTSFARVLSAELSPLDIPVTHLQLGNFDLSSFTPKNQLQTLHSQRAETLQWPEGARQAYGRNFTTLTSGRGVGSTFGRGSSLRELNDAVFDSMTSNKSGIVRVGQGARIYGFVGGWVPRGLVGWMMGVRSTGSMRTSGAGIVRSEEGSSRSISPGSSGLSDSEYIDLHGYSKSEDDS</sequence>